<keyword evidence="10" id="KW-1185">Reference proteome</keyword>
<evidence type="ECO:0000259" key="7">
    <source>
        <dbReference type="Pfam" id="PF04542"/>
    </source>
</evidence>
<dbReference type="InterPro" id="IPR013325">
    <property type="entry name" value="RNA_pol_sigma_r2"/>
</dbReference>
<dbReference type="AlphaFoldDB" id="A0A7X5R123"/>
<gene>
    <name evidence="9" type="ORF">FHX76_001556</name>
</gene>
<dbReference type="SUPFAM" id="SSF88659">
    <property type="entry name" value="Sigma3 and sigma4 domains of RNA polymerase sigma factors"/>
    <property type="match status" value="1"/>
</dbReference>
<dbReference type="GO" id="GO:0016987">
    <property type="term" value="F:sigma factor activity"/>
    <property type="evidence" value="ECO:0007669"/>
    <property type="project" value="UniProtKB-KW"/>
</dbReference>
<dbReference type="InterPro" id="IPR013249">
    <property type="entry name" value="RNA_pol_sigma70_r4_t2"/>
</dbReference>
<keyword evidence="5" id="KW-0804">Transcription</keyword>
<dbReference type="Gene3D" id="1.10.1740.10">
    <property type="match status" value="1"/>
</dbReference>
<evidence type="ECO:0000313" key="10">
    <source>
        <dbReference type="Proteomes" id="UP000541033"/>
    </source>
</evidence>
<evidence type="ECO:0000256" key="2">
    <source>
        <dbReference type="ARBA" id="ARBA00023015"/>
    </source>
</evidence>
<dbReference type="SUPFAM" id="SSF88946">
    <property type="entry name" value="Sigma2 domain of RNA polymerase sigma factors"/>
    <property type="match status" value="1"/>
</dbReference>
<dbReference type="InterPro" id="IPR036388">
    <property type="entry name" value="WH-like_DNA-bd_sf"/>
</dbReference>
<dbReference type="NCBIfam" id="TIGR02937">
    <property type="entry name" value="sigma70-ECF"/>
    <property type="match status" value="1"/>
</dbReference>
<dbReference type="Pfam" id="PF08281">
    <property type="entry name" value="Sigma70_r4_2"/>
    <property type="match status" value="1"/>
</dbReference>
<dbReference type="EMBL" id="JAAMOX010000001">
    <property type="protein sequence ID" value="NIH53688.1"/>
    <property type="molecule type" value="Genomic_DNA"/>
</dbReference>
<dbReference type="Proteomes" id="UP000541033">
    <property type="component" value="Unassembled WGS sequence"/>
</dbReference>
<dbReference type="Pfam" id="PF04542">
    <property type="entry name" value="Sigma70_r2"/>
    <property type="match status" value="1"/>
</dbReference>
<keyword evidence="4" id="KW-0238">DNA-binding</keyword>
<sequence>MRGNEEHDTFVDDIVNDDIVNDDVASDAELCDLVRRGDQTAFAELYARHHDAGIKQALHLVGKRPEAEDLLSDAFASILDVLRRGMGPTESFRGYLYMVLANLTKNQAKKTKTVPLDEDADSFLEQLHEADVNAGLGERSLVYTAFTELPERWQQVLWLLEIDGYDLNAIGDRLGIKANAVAQLASRAREGLRTAYLQLHVERTNSEECKSVSSIMAKTVRRKAGKRDADRVAAHLETCLDCRQSFEWMSDIGQQMRSIVAPLILGGSGIAGLAWGTTSASSGASAASVVAAGKVGIGAKVAIAGGAAVVAIAGLTAGLLYSPSPDPVVSTVSEEPTVVETVPVAEHPAPAPEPVVEPEPAPVDEAQPEPAYVPPSEPAAEAPVAAPPAPAAPVEVAPPAPPAPPVDEDDETESWVVITP</sequence>
<dbReference type="PANTHER" id="PTHR43133">
    <property type="entry name" value="RNA POLYMERASE ECF-TYPE SIGMA FACTO"/>
    <property type="match status" value="1"/>
</dbReference>
<dbReference type="InterPro" id="IPR039425">
    <property type="entry name" value="RNA_pol_sigma-70-like"/>
</dbReference>
<evidence type="ECO:0000256" key="4">
    <source>
        <dbReference type="ARBA" id="ARBA00023125"/>
    </source>
</evidence>
<evidence type="ECO:0000259" key="8">
    <source>
        <dbReference type="Pfam" id="PF08281"/>
    </source>
</evidence>
<protein>
    <submittedName>
        <fullName evidence="9">RNA polymerase sigma factor (Sigma-70 family)</fullName>
    </submittedName>
</protein>
<dbReference type="InterPro" id="IPR014284">
    <property type="entry name" value="RNA_pol_sigma-70_dom"/>
</dbReference>
<feature type="domain" description="RNA polymerase sigma factor 70 region 4 type 2" evidence="8">
    <location>
        <begin position="142"/>
        <end position="190"/>
    </location>
</feature>
<evidence type="ECO:0000256" key="3">
    <source>
        <dbReference type="ARBA" id="ARBA00023082"/>
    </source>
</evidence>
<dbReference type="InterPro" id="IPR007627">
    <property type="entry name" value="RNA_pol_sigma70_r2"/>
</dbReference>
<feature type="compositionally biased region" description="Pro residues" evidence="6">
    <location>
        <begin position="385"/>
        <end position="405"/>
    </location>
</feature>
<comment type="caution">
    <text evidence="9">The sequence shown here is derived from an EMBL/GenBank/DDBJ whole genome shotgun (WGS) entry which is preliminary data.</text>
</comment>
<dbReference type="InterPro" id="IPR013324">
    <property type="entry name" value="RNA_pol_sigma_r3/r4-like"/>
</dbReference>
<name>A0A7X5R123_9MICO</name>
<feature type="compositionally biased region" description="Pro residues" evidence="6">
    <location>
        <begin position="349"/>
        <end position="361"/>
    </location>
</feature>
<dbReference type="GO" id="GO:0006352">
    <property type="term" value="P:DNA-templated transcription initiation"/>
    <property type="evidence" value="ECO:0007669"/>
    <property type="project" value="InterPro"/>
</dbReference>
<evidence type="ECO:0000256" key="6">
    <source>
        <dbReference type="SAM" id="MobiDB-lite"/>
    </source>
</evidence>
<feature type="domain" description="RNA polymerase sigma-70 region 2" evidence="7">
    <location>
        <begin position="45"/>
        <end position="111"/>
    </location>
</feature>
<evidence type="ECO:0000313" key="9">
    <source>
        <dbReference type="EMBL" id="NIH53688.1"/>
    </source>
</evidence>
<comment type="similarity">
    <text evidence="1">Belongs to the sigma-70 factor family. ECF subfamily.</text>
</comment>
<accession>A0A7X5R123</accession>
<dbReference type="PANTHER" id="PTHR43133:SF8">
    <property type="entry name" value="RNA POLYMERASE SIGMA FACTOR HI_1459-RELATED"/>
    <property type="match status" value="1"/>
</dbReference>
<proteinExistence type="inferred from homology"/>
<dbReference type="Gene3D" id="1.10.10.10">
    <property type="entry name" value="Winged helix-like DNA-binding domain superfamily/Winged helix DNA-binding domain"/>
    <property type="match status" value="1"/>
</dbReference>
<organism evidence="9 10">
    <name type="scientific">Lysinibacter cavernae</name>
    <dbReference type="NCBI Taxonomy" id="1640652"/>
    <lineage>
        <taxon>Bacteria</taxon>
        <taxon>Bacillati</taxon>
        <taxon>Actinomycetota</taxon>
        <taxon>Actinomycetes</taxon>
        <taxon>Micrococcales</taxon>
        <taxon>Microbacteriaceae</taxon>
        <taxon>Lysinibacter</taxon>
    </lineage>
</organism>
<keyword evidence="2" id="KW-0805">Transcription regulation</keyword>
<evidence type="ECO:0000256" key="1">
    <source>
        <dbReference type="ARBA" id="ARBA00010641"/>
    </source>
</evidence>
<reference evidence="9 10" key="1">
    <citation type="submission" date="2020-02" db="EMBL/GenBank/DDBJ databases">
        <title>Sequencing the genomes of 1000 actinobacteria strains.</title>
        <authorList>
            <person name="Klenk H.-P."/>
        </authorList>
    </citation>
    <scope>NUCLEOTIDE SEQUENCE [LARGE SCALE GENOMIC DNA]</scope>
    <source>
        <strain evidence="9 10">DSM 27960</strain>
    </source>
</reference>
<dbReference type="GO" id="GO:0003677">
    <property type="term" value="F:DNA binding"/>
    <property type="evidence" value="ECO:0007669"/>
    <property type="project" value="UniProtKB-KW"/>
</dbReference>
<evidence type="ECO:0000256" key="5">
    <source>
        <dbReference type="ARBA" id="ARBA00023163"/>
    </source>
</evidence>
<dbReference type="RefSeq" id="WP_167149508.1">
    <property type="nucleotide sequence ID" value="NZ_JAAMOX010000001.1"/>
</dbReference>
<feature type="region of interest" description="Disordered" evidence="6">
    <location>
        <begin position="348"/>
        <end position="420"/>
    </location>
</feature>
<keyword evidence="3" id="KW-0731">Sigma factor</keyword>